<gene>
    <name evidence="1" type="ORF">ONZ43_g4038</name>
</gene>
<reference evidence="1" key="1">
    <citation type="submission" date="2022-11" db="EMBL/GenBank/DDBJ databases">
        <title>Genome Sequence of Nemania bipapillata.</title>
        <authorList>
            <person name="Buettner E."/>
        </authorList>
    </citation>
    <scope>NUCLEOTIDE SEQUENCE</scope>
    <source>
        <strain evidence="1">CP14</strain>
    </source>
</reference>
<comment type="caution">
    <text evidence="1">The sequence shown here is derived from an EMBL/GenBank/DDBJ whole genome shotgun (WGS) entry which is preliminary data.</text>
</comment>
<dbReference type="Proteomes" id="UP001153334">
    <property type="component" value="Unassembled WGS sequence"/>
</dbReference>
<evidence type="ECO:0000313" key="2">
    <source>
        <dbReference type="Proteomes" id="UP001153334"/>
    </source>
</evidence>
<proteinExistence type="predicted"/>
<keyword evidence="2" id="KW-1185">Reference proteome</keyword>
<evidence type="ECO:0000313" key="1">
    <source>
        <dbReference type="EMBL" id="KAJ8118221.1"/>
    </source>
</evidence>
<organism evidence="1 2">
    <name type="scientific">Nemania bipapillata</name>
    <dbReference type="NCBI Taxonomy" id="110536"/>
    <lineage>
        <taxon>Eukaryota</taxon>
        <taxon>Fungi</taxon>
        <taxon>Dikarya</taxon>
        <taxon>Ascomycota</taxon>
        <taxon>Pezizomycotina</taxon>
        <taxon>Sordariomycetes</taxon>
        <taxon>Xylariomycetidae</taxon>
        <taxon>Xylariales</taxon>
        <taxon>Xylariaceae</taxon>
        <taxon>Nemania</taxon>
    </lineage>
</organism>
<dbReference type="EMBL" id="JAPESX010001028">
    <property type="protein sequence ID" value="KAJ8118221.1"/>
    <property type="molecule type" value="Genomic_DNA"/>
</dbReference>
<sequence length="257" mass="28902">MAPSDQPGPGPNTDDSDEHVPLNFYQTPAYPYRQLADNDIRLLIVLPGNGTLECRLHQMPLAKEPVFRALSYVWGSSGEMEEILLEGEPFKVTRNLYEALYQLRTEQPGPSLELGDPGDYFWIDAICLNQEDVEEKSLQVPRMMEIYQAACVVLIWLGPNRPMTKSEKLGREAGLSSTDPAGFLRPTDRSADHIIGLLFEKINSEGTDWKCPDDEAEQESVLREVFSDSYSAVVQATGQILQRPVSNFQELLLTEPR</sequence>
<name>A0ACC2ISP5_9PEZI</name>
<accession>A0ACC2ISP5</accession>
<protein>
    <submittedName>
        <fullName evidence="1">Uncharacterized protein</fullName>
    </submittedName>
</protein>